<dbReference type="Gene3D" id="3.40.50.620">
    <property type="entry name" value="HUPs"/>
    <property type="match status" value="1"/>
</dbReference>
<gene>
    <name evidence="5" type="ORF">GCM10022218_02630</name>
</gene>
<evidence type="ECO:0000313" key="6">
    <source>
        <dbReference type="Proteomes" id="UP001500167"/>
    </source>
</evidence>
<dbReference type="EMBL" id="BAAAZK010000002">
    <property type="protein sequence ID" value="GAA4168163.1"/>
    <property type="molecule type" value="Genomic_DNA"/>
</dbReference>
<dbReference type="Proteomes" id="UP001500167">
    <property type="component" value="Unassembled WGS sequence"/>
</dbReference>
<evidence type="ECO:0000256" key="2">
    <source>
        <dbReference type="ARBA" id="ARBA00023002"/>
    </source>
</evidence>
<protein>
    <recommendedName>
        <fullName evidence="7">Glycerol-3-phosphate cytidylyltransferase</fullName>
    </recommendedName>
</protein>
<dbReference type="PANTHER" id="PTHR22604:SF105">
    <property type="entry name" value="TRANS-1,2-DIHYDROBENZENE-1,2-DIOL DEHYDROGENASE"/>
    <property type="match status" value="1"/>
</dbReference>
<keyword evidence="2" id="KW-0560">Oxidoreductase</keyword>
<dbReference type="SUPFAM" id="SSF52374">
    <property type="entry name" value="Nucleotidylyl transferase"/>
    <property type="match status" value="1"/>
</dbReference>
<comment type="similarity">
    <text evidence="1">Belongs to the Gfo/Idh/MocA family.</text>
</comment>
<proteinExistence type="inferred from homology"/>
<organism evidence="5 6">
    <name type="scientific">Sphingobacterium ginsenosidimutans</name>
    <dbReference type="NCBI Taxonomy" id="687845"/>
    <lineage>
        <taxon>Bacteria</taxon>
        <taxon>Pseudomonadati</taxon>
        <taxon>Bacteroidota</taxon>
        <taxon>Sphingobacteriia</taxon>
        <taxon>Sphingobacteriales</taxon>
        <taxon>Sphingobacteriaceae</taxon>
        <taxon>Sphingobacterium</taxon>
    </lineage>
</organism>
<dbReference type="SUPFAM" id="SSF51735">
    <property type="entry name" value="NAD(P)-binding Rossmann-fold domains"/>
    <property type="match status" value="1"/>
</dbReference>
<dbReference type="Pfam" id="PF01408">
    <property type="entry name" value="GFO_IDH_MocA"/>
    <property type="match status" value="1"/>
</dbReference>
<dbReference type="InterPro" id="IPR036291">
    <property type="entry name" value="NAD(P)-bd_dom_sf"/>
</dbReference>
<feature type="domain" description="Gfo/Idh/MocA-like oxidoreductase N-terminal" evidence="3">
    <location>
        <begin position="133"/>
        <end position="245"/>
    </location>
</feature>
<dbReference type="Gene3D" id="3.40.50.720">
    <property type="entry name" value="NAD(P)-binding Rossmann-like Domain"/>
    <property type="match status" value="1"/>
</dbReference>
<evidence type="ECO:0000259" key="4">
    <source>
        <dbReference type="Pfam" id="PF01467"/>
    </source>
</evidence>
<dbReference type="RefSeq" id="WP_346083790.1">
    <property type="nucleotide sequence ID" value="NZ_BAAAZK010000002.1"/>
</dbReference>
<feature type="domain" description="Cytidyltransferase-like" evidence="4">
    <location>
        <begin position="6"/>
        <end position="126"/>
    </location>
</feature>
<dbReference type="InterPro" id="IPR014729">
    <property type="entry name" value="Rossmann-like_a/b/a_fold"/>
</dbReference>
<comment type="caution">
    <text evidence="5">The sequence shown here is derived from an EMBL/GenBank/DDBJ whole genome shotgun (WGS) entry which is preliminary data.</text>
</comment>
<evidence type="ECO:0008006" key="7">
    <source>
        <dbReference type="Google" id="ProtNLM"/>
    </source>
</evidence>
<keyword evidence="6" id="KW-1185">Reference proteome</keyword>
<name>A0ABP7ZQQ7_9SPHI</name>
<evidence type="ECO:0000313" key="5">
    <source>
        <dbReference type="EMBL" id="GAA4168163.1"/>
    </source>
</evidence>
<sequence>MSRRVITYGTFDLLHQGHLNVLERAKALGDYLIVGVTSDIFDANRGKTNLKQNLLQRVEAIRKSGLADEIIVEEYVGQKISDIQRLDVDVFAIGSDWEGKFDYLSEYCQVVYLQRTEGISSTMLRADLQTVLKLGIVGCGHIAKKFIAEAKAVIGLDLVAVFSPIAKEAEVFTQQYGVPLAYEDLNNFMDVVEAVYIASPHSTHYAYVKQCLLEGKHVLCEIPLTLAAAEAEELFWLAQQRNLVLLEASKTAFCPAFAHLVNMVKSGVIGEVIDIQASLSILKAKSLLESGAGQAGGSMNELAPFALMTILKILGPHLRKVNFFTMMDRGLDVFTKGVFLYDKAIATMTLGLGMKTEGNLIVSGTQGYIYVPAPWWRTEYFELRFEDQNLNRKFFYPFLGEGLRYEIQEFCEMITLQRTTSFRLSPKESIWIADIIERFGKKENLTILS</sequence>
<dbReference type="Gene3D" id="3.30.360.10">
    <property type="entry name" value="Dihydrodipicolinate Reductase, domain 2"/>
    <property type="match status" value="1"/>
</dbReference>
<reference evidence="6" key="1">
    <citation type="journal article" date="2019" name="Int. J. Syst. Evol. Microbiol.">
        <title>The Global Catalogue of Microorganisms (GCM) 10K type strain sequencing project: providing services to taxonomists for standard genome sequencing and annotation.</title>
        <authorList>
            <consortium name="The Broad Institute Genomics Platform"/>
            <consortium name="The Broad Institute Genome Sequencing Center for Infectious Disease"/>
            <person name="Wu L."/>
            <person name="Ma J."/>
        </authorList>
    </citation>
    <scope>NUCLEOTIDE SEQUENCE [LARGE SCALE GENOMIC DNA]</scope>
    <source>
        <strain evidence="6">JCM 16722</strain>
    </source>
</reference>
<dbReference type="InterPro" id="IPR004821">
    <property type="entry name" value="Cyt_trans-like"/>
</dbReference>
<dbReference type="PANTHER" id="PTHR22604">
    <property type="entry name" value="OXIDOREDUCTASES"/>
    <property type="match status" value="1"/>
</dbReference>
<accession>A0ABP7ZQQ7</accession>
<dbReference type="Pfam" id="PF01467">
    <property type="entry name" value="CTP_transf_like"/>
    <property type="match status" value="1"/>
</dbReference>
<dbReference type="InterPro" id="IPR050984">
    <property type="entry name" value="Gfo/Idh/MocA_domain"/>
</dbReference>
<evidence type="ECO:0000256" key="1">
    <source>
        <dbReference type="ARBA" id="ARBA00010928"/>
    </source>
</evidence>
<dbReference type="SUPFAM" id="SSF55347">
    <property type="entry name" value="Glyceraldehyde-3-phosphate dehydrogenase-like, C-terminal domain"/>
    <property type="match status" value="1"/>
</dbReference>
<evidence type="ECO:0000259" key="3">
    <source>
        <dbReference type="Pfam" id="PF01408"/>
    </source>
</evidence>
<dbReference type="InterPro" id="IPR000683">
    <property type="entry name" value="Gfo/Idh/MocA-like_OxRdtase_N"/>
</dbReference>
<dbReference type="NCBIfam" id="TIGR00125">
    <property type="entry name" value="cyt_tran_rel"/>
    <property type="match status" value="1"/>
</dbReference>